<keyword evidence="1" id="KW-0472">Membrane</keyword>
<proteinExistence type="predicted"/>
<sequence length="227" mass="24972">MTCPGRSPSPWWRPFLEPLARRTTGPAGAPPSRPHLSAAWRTGLALPLVILFVFCTFTFGSYLFFFRKEIKQQNMLAFHALQAEFMAQAAIQHALLKIQFFRQEVFDAGAAEKGLCPFQAVRAQDTVRGGPNRSVVALDILRGDCTSAALPFASFGEPEVDPLLQTWEYQVASLSVLSGFSDVDSTRSAVRVQVVRVTGEGKAIDPVGGRGARTETMTKTFHLRRAN</sequence>
<reference evidence="2 3" key="1">
    <citation type="submission" date="2018-05" db="EMBL/GenBank/DDBJ databases">
        <title>A metagenomic window into the 2 km-deep terrestrial subsurface aquifer revealed taxonomically and functionally diverse microbial community comprising novel uncultured bacterial lineages.</title>
        <authorList>
            <person name="Kadnikov V.V."/>
            <person name="Mardanov A.V."/>
            <person name="Beletsky A.V."/>
            <person name="Banks D."/>
            <person name="Pimenov N.V."/>
            <person name="Frank Y.A."/>
            <person name="Karnachuk O.V."/>
            <person name="Ravin N.V."/>
        </authorList>
    </citation>
    <scope>NUCLEOTIDE SEQUENCE [LARGE SCALE GENOMIC DNA]</scope>
    <source>
        <strain evidence="2">BY5</strain>
    </source>
</reference>
<evidence type="ECO:0000313" key="3">
    <source>
        <dbReference type="Proteomes" id="UP000252355"/>
    </source>
</evidence>
<gene>
    <name evidence="2" type="ORF">OZSIB_2299</name>
</gene>
<name>A0A367ZTQ7_9BACT</name>
<comment type="caution">
    <text evidence="2">The sequence shown here is derived from an EMBL/GenBank/DDBJ whole genome shotgun (WGS) entry which is preliminary data.</text>
</comment>
<protein>
    <recommendedName>
        <fullName evidence="4">Type IV fimbrial biogenesis protein PilX</fullName>
    </recommendedName>
</protein>
<organism evidence="2 3">
    <name type="scientific">Candidatus Ozemobacter sibiricus</name>
    <dbReference type="NCBI Taxonomy" id="2268124"/>
    <lineage>
        <taxon>Bacteria</taxon>
        <taxon>Candidatus Ozemobacteria</taxon>
        <taxon>Candidatus Ozemobacterales</taxon>
        <taxon>Candidatus Ozemobacteraceae</taxon>
        <taxon>Candidatus Ozemobacter</taxon>
    </lineage>
</organism>
<dbReference type="EMBL" id="QOQW01000002">
    <property type="protein sequence ID" value="RCK81430.1"/>
    <property type="molecule type" value="Genomic_DNA"/>
</dbReference>
<keyword evidence="1" id="KW-1133">Transmembrane helix</keyword>
<keyword evidence="1" id="KW-0812">Transmembrane</keyword>
<feature type="transmembrane region" description="Helical" evidence="1">
    <location>
        <begin position="44"/>
        <end position="65"/>
    </location>
</feature>
<evidence type="ECO:0000256" key="1">
    <source>
        <dbReference type="SAM" id="Phobius"/>
    </source>
</evidence>
<accession>A0A367ZTQ7</accession>
<dbReference type="AlphaFoldDB" id="A0A367ZTQ7"/>
<evidence type="ECO:0008006" key="4">
    <source>
        <dbReference type="Google" id="ProtNLM"/>
    </source>
</evidence>
<evidence type="ECO:0000313" key="2">
    <source>
        <dbReference type="EMBL" id="RCK81430.1"/>
    </source>
</evidence>
<dbReference type="Proteomes" id="UP000252355">
    <property type="component" value="Unassembled WGS sequence"/>
</dbReference>